<gene>
    <name evidence="1" type="ORF">LCGC14_3118530</name>
</gene>
<proteinExistence type="predicted"/>
<organism evidence="1">
    <name type="scientific">marine sediment metagenome</name>
    <dbReference type="NCBI Taxonomy" id="412755"/>
    <lineage>
        <taxon>unclassified sequences</taxon>
        <taxon>metagenomes</taxon>
        <taxon>ecological metagenomes</taxon>
    </lineage>
</organism>
<comment type="caution">
    <text evidence="1">The sequence shown here is derived from an EMBL/GenBank/DDBJ whole genome shotgun (WGS) entry which is preliminary data.</text>
</comment>
<dbReference type="AlphaFoldDB" id="A0A0F8WRX0"/>
<dbReference type="EMBL" id="LAZR01067690">
    <property type="protein sequence ID" value="KKK51080.1"/>
    <property type="molecule type" value="Genomic_DNA"/>
</dbReference>
<reference evidence="1" key="1">
    <citation type="journal article" date="2015" name="Nature">
        <title>Complex archaea that bridge the gap between prokaryotes and eukaryotes.</title>
        <authorList>
            <person name="Spang A."/>
            <person name="Saw J.H."/>
            <person name="Jorgensen S.L."/>
            <person name="Zaremba-Niedzwiedzka K."/>
            <person name="Martijn J."/>
            <person name="Lind A.E."/>
            <person name="van Eijk R."/>
            <person name="Schleper C."/>
            <person name="Guy L."/>
            <person name="Ettema T.J."/>
        </authorList>
    </citation>
    <scope>NUCLEOTIDE SEQUENCE</scope>
</reference>
<accession>A0A0F8WRX0</accession>
<sequence length="48" mass="5681">MIRPRYLTDDQWFVLCRRVYKALLDDDRDHALLLLVVAGFNNETLETA</sequence>
<protein>
    <submittedName>
        <fullName evidence="1">Uncharacterized protein</fullName>
    </submittedName>
</protein>
<name>A0A0F8WRX0_9ZZZZ</name>
<evidence type="ECO:0000313" key="1">
    <source>
        <dbReference type="EMBL" id="KKK51080.1"/>
    </source>
</evidence>